<keyword evidence="3 8" id="KW-0378">Hydrolase</keyword>
<dbReference type="InterPro" id="IPR024607">
    <property type="entry name" value="Sulfatase_CS"/>
</dbReference>
<dbReference type="SUPFAM" id="SSF53649">
    <property type="entry name" value="Alkaline phosphatase-like"/>
    <property type="match status" value="1"/>
</dbReference>
<evidence type="ECO:0000256" key="6">
    <source>
        <dbReference type="SAM" id="SignalP"/>
    </source>
</evidence>
<dbReference type="EMBL" id="DVOG01000091">
    <property type="protein sequence ID" value="HIV04222.1"/>
    <property type="molecule type" value="Genomic_DNA"/>
</dbReference>
<dbReference type="AlphaFoldDB" id="A0A9D1NKK0"/>
<dbReference type="PANTHER" id="PTHR43108:SF6">
    <property type="entry name" value="N-SULPHOGLUCOSAMINE SULPHOHYDROLASE"/>
    <property type="match status" value="1"/>
</dbReference>
<dbReference type="PROSITE" id="PS00523">
    <property type="entry name" value="SULFATASE_1"/>
    <property type="match status" value="1"/>
</dbReference>
<reference evidence="8" key="2">
    <citation type="journal article" date="2021" name="PeerJ">
        <title>Extensive microbial diversity within the chicken gut microbiome revealed by metagenomics and culture.</title>
        <authorList>
            <person name="Gilroy R."/>
            <person name="Ravi A."/>
            <person name="Getino M."/>
            <person name="Pursley I."/>
            <person name="Horton D.L."/>
            <person name="Alikhan N.F."/>
            <person name="Baker D."/>
            <person name="Gharbi K."/>
            <person name="Hall N."/>
            <person name="Watson M."/>
            <person name="Adriaenssens E.M."/>
            <person name="Foster-Nyarko E."/>
            <person name="Jarju S."/>
            <person name="Secka A."/>
            <person name="Antonio M."/>
            <person name="Oren A."/>
            <person name="Chaudhuri R.R."/>
            <person name="La Ragione R."/>
            <person name="Hildebrand F."/>
            <person name="Pallen M.J."/>
        </authorList>
    </citation>
    <scope>NUCLEOTIDE SEQUENCE</scope>
    <source>
        <strain evidence="8">10669</strain>
    </source>
</reference>
<comment type="PTM">
    <text evidence="5">The conversion to 3-oxoalanine (also known as C-formylglycine, FGly), of a serine or cysteine residue in prokaryotes and of a cysteine residue in eukaryotes, is critical for catalytic activity.</text>
</comment>
<evidence type="ECO:0000313" key="9">
    <source>
        <dbReference type="Proteomes" id="UP000886812"/>
    </source>
</evidence>
<feature type="signal peptide" evidence="6">
    <location>
        <begin position="1"/>
        <end position="25"/>
    </location>
</feature>
<dbReference type="Gene3D" id="3.40.720.10">
    <property type="entry name" value="Alkaline Phosphatase, subunit A"/>
    <property type="match status" value="1"/>
</dbReference>
<name>A0A9D1NKK0_9BACT</name>
<evidence type="ECO:0000256" key="1">
    <source>
        <dbReference type="ARBA" id="ARBA00008779"/>
    </source>
</evidence>
<feature type="non-terminal residue" evidence="8">
    <location>
        <position position="344"/>
    </location>
</feature>
<reference evidence="8" key="1">
    <citation type="submission" date="2020-10" db="EMBL/GenBank/DDBJ databases">
        <authorList>
            <person name="Gilroy R."/>
        </authorList>
    </citation>
    <scope>NUCLEOTIDE SEQUENCE</scope>
    <source>
        <strain evidence="8">10669</strain>
    </source>
</reference>
<evidence type="ECO:0000256" key="3">
    <source>
        <dbReference type="ARBA" id="ARBA00022801"/>
    </source>
</evidence>
<evidence type="ECO:0000256" key="5">
    <source>
        <dbReference type="PIRSR" id="PIRSR600917-52"/>
    </source>
</evidence>
<feature type="domain" description="Sulfatase N-terminal" evidence="7">
    <location>
        <begin position="38"/>
        <end position="267"/>
    </location>
</feature>
<sequence>MKIPEKSISLCAVLALSAFGVNAYAAADAAPAAKKPLNIIYIMSDDHAVQAISAYGHPIGKLAPTPNIDRIADNGALFMRNYCANSISGPSRATILTGKHSHANGYMSNEWGSFDNRQNNVAKVFRQNGYQTSIVGKWHIPSDPTGFDTWQVFINQGQYVNPYLICGNANGRSPAGTEINFGKGVVAKTNKDGIATPTGYSTEIVTNRAIQWLENERDKSKPFFFMVHFKAPHRNWIPKEKYYNLFDDVKFPEPPTFFDDYAGRDAAKHQDMSLLWTMRWAADLKLFPSRDNHTLPRWMFPPLMTNEQIQRYIDAYVEKNNAFFDAGICTQEEWNEWRKHRNDE</sequence>
<evidence type="ECO:0000313" key="8">
    <source>
        <dbReference type="EMBL" id="HIV04222.1"/>
    </source>
</evidence>
<dbReference type="GO" id="GO:0016787">
    <property type="term" value="F:hydrolase activity"/>
    <property type="evidence" value="ECO:0007669"/>
    <property type="project" value="UniProtKB-KW"/>
</dbReference>
<comment type="similarity">
    <text evidence="1">Belongs to the sulfatase family.</text>
</comment>
<dbReference type="PANTHER" id="PTHR43108">
    <property type="entry name" value="N-ACETYLGLUCOSAMINE-6-SULFATASE FAMILY MEMBER"/>
    <property type="match status" value="1"/>
</dbReference>
<dbReference type="PROSITE" id="PS00149">
    <property type="entry name" value="SULFATASE_2"/>
    <property type="match status" value="1"/>
</dbReference>
<feature type="modified residue" description="3-oxoalanine (Ser)" evidence="5">
    <location>
        <position position="88"/>
    </location>
</feature>
<proteinExistence type="inferred from homology"/>
<comment type="caution">
    <text evidence="8">The sequence shown here is derived from an EMBL/GenBank/DDBJ whole genome shotgun (WGS) entry which is preliminary data.</text>
</comment>
<evidence type="ECO:0000259" key="7">
    <source>
        <dbReference type="Pfam" id="PF00884"/>
    </source>
</evidence>
<dbReference type="InterPro" id="IPR000917">
    <property type="entry name" value="Sulfatase_N"/>
</dbReference>
<accession>A0A9D1NKK0</accession>
<protein>
    <submittedName>
        <fullName evidence="8">Sulfatase-like hydrolase/transferase</fullName>
    </submittedName>
</protein>
<keyword evidence="2 6" id="KW-0732">Signal</keyword>
<evidence type="ECO:0000256" key="4">
    <source>
        <dbReference type="ARBA" id="ARBA00023180"/>
    </source>
</evidence>
<feature type="chain" id="PRO_5038561250" evidence="6">
    <location>
        <begin position="26"/>
        <end position="344"/>
    </location>
</feature>
<gene>
    <name evidence="8" type="ORF">IAC75_03620</name>
</gene>
<dbReference type="Proteomes" id="UP000886812">
    <property type="component" value="Unassembled WGS sequence"/>
</dbReference>
<evidence type="ECO:0000256" key="2">
    <source>
        <dbReference type="ARBA" id="ARBA00022729"/>
    </source>
</evidence>
<keyword evidence="4" id="KW-0325">Glycoprotein</keyword>
<organism evidence="8 9">
    <name type="scientific">Candidatus Spyradosoma merdigallinarum</name>
    <dbReference type="NCBI Taxonomy" id="2840950"/>
    <lineage>
        <taxon>Bacteria</taxon>
        <taxon>Pseudomonadati</taxon>
        <taxon>Verrucomicrobiota</taxon>
        <taxon>Opitutia</taxon>
        <taxon>Opitutia incertae sedis</taxon>
        <taxon>Candidatus Spyradosoma</taxon>
    </lineage>
</organism>
<dbReference type="Pfam" id="PF00884">
    <property type="entry name" value="Sulfatase"/>
    <property type="match status" value="1"/>
</dbReference>
<dbReference type="InterPro" id="IPR017850">
    <property type="entry name" value="Alkaline_phosphatase_core_sf"/>
</dbReference>